<name>A0A934KS49_9FLAO</name>
<dbReference type="InterPro" id="IPR000326">
    <property type="entry name" value="PAP2/HPO"/>
</dbReference>
<evidence type="ECO:0000313" key="3">
    <source>
        <dbReference type="Proteomes" id="UP000662373"/>
    </source>
</evidence>
<reference evidence="2 3" key="1">
    <citation type="submission" date="2020-09" db="EMBL/GenBank/DDBJ databases">
        <title>Draft genome of Gelidibacter salicanalis PAMC21136.</title>
        <authorList>
            <person name="Park H."/>
        </authorList>
    </citation>
    <scope>NUCLEOTIDE SEQUENCE [LARGE SCALE GENOMIC DNA]</scope>
    <source>
        <strain evidence="2 3">PAMC21136</strain>
    </source>
</reference>
<dbReference type="Proteomes" id="UP000662373">
    <property type="component" value="Unassembled WGS sequence"/>
</dbReference>
<organism evidence="2 3">
    <name type="scientific">Gelidibacter salicanalis</name>
    <dbReference type="NCBI Taxonomy" id="291193"/>
    <lineage>
        <taxon>Bacteria</taxon>
        <taxon>Pseudomonadati</taxon>
        <taxon>Bacteroidota</taxon>
        <taxon>Flavobacteriia</taxon>
        <taxon>Flavobacteriales</taxon>
        <taxon>Flavobacteriaceae</taxon>
        <taxon>Gelidibacter</taxon>
    </lineage>
</organism>
<dbReference type="AlphaFoldDB" id="A0A934KS49"/>
<dbReference type="SMART" id="SM00014">
    <property type="entry name" value="acidPPc"/>
    <property type="match status" value="1"/>
</dbReference>
<sequence>MKTLFCLFICIVPIIGFSQEIHTPLEIRRETTYQNFGDYAQHAPALTALIVIFAKKDKMGFWQFTKSYGATLGLTYVLKYAINKPRPDGSTDGKAFPSGHTAVSFSGASFLQRRYGWEYGIPAYAVAGLVAYTRIEGIDDRHDGWDILGGIVVGVGSTYLFTTPYQKEHLELSFKSGGGDYLIGFKYKF</sequence>
<evidence type="ECO:0000259" key="1">
    <source>
        <dbReference type="SMART" id="SM00014"/>
    </source>
</evidence>
<gene>
    <name evidence="2" type="ORF">JEM65_18085</name>
</gene>
<dbReference type="Pfam" id="PF01569">
    <property type="entry name" value="PAP2"/>
    <property type="match status" value="1"/>
</dbReference>
<comment type="caution">
    <text evidence="2">The sequence shown here is derived from an EMBL/GenBank/DDBJ whole genome shotgun (WGS) entry which is preliminary data.</text>
</comment>
<dbReference type="CDD" id="cd03394">
    <property type="entry name" value="PAP2_like_5"/>
    <property type="match status" value="1"/>
</dbReference>
<dbReference type="InterPro" id="IPR036938">
    <property type="entry name" value="PAP2/HPO_sf"/>
</dbReference>
<dbReference type="EMBL" id="JAEHJZ010000049">
    <property type="protein sequence ID" value="MBJ7882549.1"/>
    <property type="molecule type" value="Genomic_DNA"/>
</dbReference>
<proteinExistence type="predicted"/>
<dbReference type="RefSeq" id="WP_199602719.1">
    <property type="nucleotide sequence ID" value="NZ_JAEHJZ010000049.1"/>
</dbReference>
<protein>
    <submittedName>
        <fullName evidence="2">Phosphatase PAP2 family protein</fullName>
    </submittedName>
</protein>
<accession>A0A934KS49</accession>
<dbReference type="SUPFAM" id="SSF48317">
    <property type="entry name" value="Acid phosphatase/Vanadium-dependent haloperoxidase"/>
    <property type="match status" value="1"/>
</dbReference>
<feature type="domain" description="Phosphatidic acid phosphatase type 2/haloperoxidase" evidence="1">
    <location>
        <begin position="59"/>
        <end position="162"/>
    </location>
</feature>
<evidence type="ECO:0000313" key="2">
    <source>
        <dbReference type="EMBL" id="MBJ7882549.1"/>
    </source>
</evidence>
<dbReference type="Gene3D" id="1.20.144.10">
    <property type="entry name" value="Phosphatidic acid phosphatase type 2/haloperoxidase"/>
    <property type="match status" value="1"/>
</dbReference>
<keyword evidence="3" id="KW-1185">Reference proteome</keyword>